<evidence type="ECO:0000256" key="1">
    <source>
        <dbReference type="ARBA" id="ARBA00001141"/>
    </source>
</evidence>
<keyword evidence="10" id="KW-1133">Transmembrane helix</keyword>
<dbReference type="GO" id="GO:0003841">
    <property type="term" value="F:1-acylglycerol-3-phosphate O-acyltransferase activity"/>
    <property type="evidence" value="ECO:0007669"/>
    <property type="project" value="UniProtKB-UniRule"/>
</dbReference>
<feature type="domain" description="Phospholipid/glycerol acyltransferase" evidence="11">
    <location>
        <begin position="76"/>
        <end position="188"/>
    </location>
</feature>
<organism evidence="12 13">
    <name type="scientific">Cyclonatronum proteinivorum</name>
    <dbReference type="NCBI Taxonomy" id="1457365"/>
    <lineage>
        <taxon>Bacteria</taxon>
        <taxon>Pseudomonadati</taxon>
        <taxon>Balneolota</taxon>
        <taxon>Balneolia</taxon>
        <taxon>Balneolales</taxon>
        <taxon>Cyclonatronaceae</taxon>
        <taxon>Cyclonatronum</taxon>
    </lineage>
</organism>
<dbReference type="NCBIfam" id="TIGR00530">
    <property type="entry name" value="AGP_acyltrn"/>
    <property type="match status" value="1"/>
</dbReference>
<dbReference type="RefSeq" id="WP_114984542.1">
    <property type="nucleotide sequence ID" value="NZ_CP027806.1"/>
</dbReference>
<dbReference type="KEGG" id="cprv:CYPRO_2095"/>
<name>A0A345ULJ2_9BACT</name>
<evidence type="ECO:0000256" key="5">
    <source>
        <dbReference type="ARBA" id="ARBA00013211"/>
    </source>
</evidence>
<accession>A0A345ULJ2</accession>
<evidence type="ECO:0000256" key="7">
    <source>
        <dbReference type="ARBA" id="ARBA00022679"/>
    </source>
</evidence>
<dbReference type="Pfam" id="PF01553">
    <property type="entry name" value="Acyltransferase"/>
    <property type="match status" value="1"/>
</dbReference>
<dbReference type="EC" id="2.3.1.51" evidence="5 9"/>
<evidence type="ECO:0000256" key="3">
    <source>
        <dbReference type="ARBA" id="ARBA00005189"/>
    </source>
</evidence>
<evidence type="ECO:0000256" key="8">
    <source>
        <dbReference type="ARBA" id="ARBA00023315"/>
    </source>
</evidence>
<evidence type="ECO:0000256" key="9">
    <source>
        <dbReference type="RuleBase" id="RU361267"/>
    </source>
</evidence>
<reference evidence="12 13" key="1">
    <citation type="submission" date="2018-03" db="EMBL/GenBank/DDBJ databases">
        <title>Phenotypic and genomic properties of Cyclonatronum proteinivorum gen. nov., sp. nov., a haloalkaliphilic bacteroidete from soda lakes possessing Na+-translocating rhodopsin.</title>
        <authorList>
            <person name="Toshchakov S.V."/>
            <person name="Korzhenkov A."/>
            <person name="Samarov N.I."/>
            <person name="Kublanov I.V."/>
            <person name="Muntyan M.S."/>
            <person name="Sorokin D.Y."/>
        </authorList>
    </citation>
    <scope>NUCLEOTIDE SEQUENCE [LARGE SCALE GENOMIC DNA]</scope>
    <source>
        <strain evidence="12 13">Omega</strain>
    </source>
</reference>
<evidence type="ECO:0000313" key="12">
    <source>
        <dbReference type="EMBL" id="AXJ01344.1"/>
    </source>
</evidence>
<evidence type="ECO:0000256" key="2">
    <source>
        <dbReference type="ARBA" id="ARBA00004728"/>
    </source>
</evidence>
<keyword evidence="9" id="KW-0444">Lipid biosynthesis</keyword>
<feature type="transmembrane region" description="Helical" evidence="10">
    <location>
        <begin position="7"/>
        <end position="34"/>
    </location>
</feature>
<comment type="similarity">
    <text evidence="4 9">Belongs to the 1-acyl-sn-glycerol-3-phosphate acyltransferase family.</text>
</comment>
<protein>
    <recommendedName>
        <fullName evidence="6 9">1-acyl-sn-glycerol-3-phosphate acyltransferase</fullName>
        <ecNumber evidence="5 9">2.3.1.51</ecNumber>
    </recommendedName>
</protein>
<comment type="domain">
    <text evidence="9">The HXXXXD motif is essential for acyltransferase activity and may constitute the binding site for the phosphate moiety of the glycerol-3-phosphate.</text>
</comment>
<dbReference type="OrthoDB" id="9803035at2"/>
<dbReference type="SUPFAM" id="SSF69593">
    <property type="entry name" value="Glycerol-3-phosphate (1)-acyltransferase"/>
    <property type="match status" value="1"/>
</dbReference>
<dbReference type="Proteomes" id="UP000254808">
    <property type="component" value="Chromosome"/>
</dbReference>
<keyword evidence="9" id="KW-0594">Phospholipid biosynthesis</keyword>
<keyword evidence="9" id="KW-1208">Phospholipid metabolism</keyword>
<keyword evidence="10" id="KW-0812">Transmembrane</keyword>
<keyword evidence="7 9" id="KW-0808">Transferase</keyword>
<evidence type="ECO:0000256" key="10">
    <source>
        <dbReference type="SAM" id="Phobius"/>
    </source>
</evidence>
<keyword evidence="13" id="KW-1185">Reference proteome</keyword>
<dbReference type="PANTHER" id="PTHR10434:SF11">
    <property type="entry name" value="1-ACYL-SN-GLYCEROL-3-PHOSPHATE ACYLTRANSFERASE"/>
    <property type="match status" value="1"/>
</dbReference>
<comment type="pathway">
    <text evidence="3">Lipid metabolism.</text>
</comment>
<proteinExistence type="inferred from homology"/>
<dbReference type="InterPro" id="IPR004552">
    <property type="entry name" value="AGP_acyltrans"/>
</dbReference>
<gene>
    <name evidence="12" type="ORF">CYPRO_2095</name>
</gene>
<evidence type="ECO:0000256" key="6">
    <source>
        <dbReference type="ARBA" id="ARBA00016139"/>
    </source>
</evidence>
<dbReference type="GO" id="GO:0016020">
    <property type="term" value="C:membrane"/>
    <property type="evidence" value="ECO:0007669"/>
    <property type="project" value="InterPro"/>
</dbReference>
<evidence type="ECO:0000313" key="13">
    <source>
        <dbReference type="Proteomes" id="UP000254808"/>
    </source>
</evidence>
<dbReference type="PANTHER" id="PTHR10434">
    <property type="entry name" value="1-ACYL-SN-GLYCEROL-3-PHOSPHATE ACYLTRANSFERASE"/>
    <property type="match status" value="1"/>
</dbReference>
<comment type="catalytic activity">
    <reaction evidence="1 9">
        <text>a 1-acyl-sn-glycero-3-phosphate + an acyl-CoA = a 1,2-diacyl-sn-glycero-3-phosphate + CoA</text>
        <dbReference type="Rhea" id="RHEA:19709"/>
        <dbReference type="ChEBI" id="CHEBI:57287"/>
        <dbReference type="ChEBI" id="CHEBI:57970"/>
        <dbReference type="ChEBI" id="CHEBI:58342"/>
        <dbReference type="ChEBI" id="CHEBI:58608"/>
        <dbReference type="EC" id="2.3.1.51"/>
    </reaction>
</comment>
<keyword evidence="10" id="KW-0472">Membrane</keyword>
<keyword evidence="8 9" id="KW-0012">Acyltransferase</keyword>
<evidence type="ECO:0000259" key="11">
    <source>
        <dbReference type="SMART" id="SM00563"/>
    </source>
</evidence>
<dbReference type="InterPro" id="IPR002123">
    <property type="entry name" value="Plipid/glycerol_acylTrfase"/>
</dbReference>
<comment type="pathway">
    <text evidence="2">Phospholipid metabolism; CDP-diacylglycerol biosynthesis; CDP-diacylglycerol from sn-glycerol 3-phosphate: step 2/3.</text>
</comment>
<evidence type="ECO:0000256" key="4">
    <source>
        <dbReference type="ARBA" id="ARBA00008655"/>
    </source>
</evidence>
<dbReference type="SMART" id="SM00563">
    <property type="entry name" value="PlsC"/>
    <property type="match status" value="1"/>
</dbReference>
<dbReference type="GO" id="GO:0006654">
    <property type="term" value="P:phosphatidic acid biosynthetic process"/>
    <property type="evidence" value="ECO:0007669"/>
    <property type="project" value="TreeGrafter"/>
</dbReference>
<dbReference type="EMBL" id="CP027806">
    <property type="protein sequence ID" value="AXJ01344.1"/>
    <property type="molecule type" value="Genomic_DNA"/>
</dbReference>
<dbReference type="CDD" id="cd07989">
    <property type="entry name" value="LPLAT_AGPAT-like"/>
    <property type="match status" value="1"/>
</dbReference>
<sequence length="248" mass="28270">MNKLFSALLWLAYGLSFIPSFLFAFLIRIFTFMFDPHHRLPNAVMMFFGKSIIVLNPLWKRHYHNLEKLTDGKPGMIRIANHQSFLDMPLLATLPVNMKWVSKKELFKIPIVGWLMYSAGHISVDRGSKGAAKSLLKMKAPIKDGTSVMIFPEGTRTRDGNLKPFKKGAFHASIDNQFPIQPLVVEGTFDCIKPDTWEMNLRGDLHVSVLDPVYPADFDSVNTYAAHVHQLVSEELTRLRKLKASDKR</sequence>
<keyword evidence="9" id="KW-0443">Lipid metabolism</keyword>
<dbReference type="AlphaFoldDB" id="A0A345ULJ2"/>